<protein>
    <recommendedName>
        <fullName evidence="2">glucuronosyltransferase</fullName>
        <ecNumber evidence="2">2.4.1.17</ecNumber>
    </recommendedName>
</protein>
<keyword evidence="3" id="KW-0328">Glycosyltransferase</keyword>
<dbReference type="GO" id="GO:0015020">
    <property type="term" value="F:glucuronosyltransferase activity"/>
    <property type="evidence" value="ECO:0007669"/>
    <property type="project" value="UniProtKB-EC"/>
</dbReference>
<evidence type="ECO:0000313" key="7">
    <source>
        <dbReference type="EMBL" id="GMR63197.1"/>
    </source>
</evidence>
<feature type="non-terminal residue" evidence="7">
    <location>
        <position position="1"/>
    </location>
</feature>
<dbReference type="PANTHER" id="PTHR48043">
    <property type="entry name" value="EG:EG0003.4 PROTEIN-RELATED"/>
    <property type="match status" value="1"/>
</dbReference>
<dbReference type="Proteomes" id="UP001328107">
    <property type="component" value="Unassembled WGS sequence"/>
</dbReference>
<evidence type="ECO:0000313" key="8">
    <source>
        <dbReference type="Proteomes" id="UP001328107"/>
    </source>
</evidence>
<keyword evidence="4" id="KW-0808">Transferase</keyword>
<dbReference type="PANTHER" id="PTHR48043:SF23">
    <property type="entry name" value="UDP-GLUCURONOSYLTRANSFERASE"/>
    <property type="match status" value="1"/>
</dbReference>
<keyword evidence="5" id="KW-0732">Signal</keyword>
<evidence type="ECO:0000256" key="5">
    <source>
        <dbReference type="ARBA" id="ARBA00022729"/>
    </source>
</evidence>
<dbReference type="EC" id="2.4.1.17" evidence="2"/>
<dbReference type="Pfam" id="PF00201">
    <property type="entry name" value="UDPGT"/>
    <property type="match status" value="1"/>
</dbReference>
<gene>
    <name evidence="7" type="ORF">PMAYCL1PPCAC_33391</name>
</gene>
<evidence type="ECO:0000256" key="1">
    <source>
        <dbReference type="ARBA" id="ARBA00009995"/>
    </source>
</evidence>
<accession>A0AAN5DI71</accession>
<sequence>LFLTFLIQDVTVSLHSPLVLPSHTFLQILVYSPKFGHSHSNYMGRIADILSEAGHDVSTIVSVIDPEVKDGTKLSKIIRVQPSEETSRLYSQFTAMNDEMFNMNTFDPIGAYFFGKLFSTIFATQCRALLEEPGLVDSLRAEKFDVYLTENFDMCGIGLSELIKPRSLISLSTSNAFGPQLEEFPLHPAMIQVPLYLLSFQMDVNSMWDRIVNFYADFLVRMSFNQMRSAVHAVFKERFGSDFPTMEQISSNSAYVFTNSEPLIDFAVPTMSKVKHLGSTLCIL</sequence>
<evidence type="ECO:0000256" key="3">
    <source>
        <dbReference type="ARBA" id="ARBA00022676"/>
    </source>
</evidence>
<dbReference type="AlphaFoldDB" id="A0AAN5DI71"/>
<reference evidence="8" key="1">
    <citation type="submission" date="2022-10" db="EMBL/GenBank/DDBJ databases">
        <title>Genome assembly of Pristionchus species.</title>
        <authorList>
            <person name="Yoshida K."/>
            <person name="Sommer R.J."/>
        </authorList>
    </citation>
    <scope>NUCLEOTIDE SEQUENCE [LARGE SCALE GENOMIC DNA]</scope>
    <source>
        <strain evidence="8">RS5460</strain>
    </source>
</reference>
<evidence type="ECO:0000256" key="2">
    <source>
        <dbReference type="ARBA" id="ARBA00012544"/>
    </source>
</evidence>
<dbReference type="SUPFAM" id="SSF53756">
    <property type="entry name" value="UDP-Glycosyltransferase/glycogen phosphorylase"/>
    <property type="match status" value="1"/>
</dbReference>
<dbReference type="EMBL" id="BTRK01000014">
    <property type="protein sequence ID" value="GMR63197.1"/>
    <property type="molecule type" value="Genomic_DNA"/>
</dbReference>
<dbReference type="InterPro" id="IPR050271">
    <property type="entry name" value="UDP-glycosyltransferase"/>
</dbReference>
<organism evidence="7 8">
    <name type="scientific">Pristionchus mayeri</name>
    <dbReference type="NCBI Taxonomy" id="1317129"/>
    <lineage>
        <taxon>Eukaryota</taxon>
        <taxon>Metazoa</taxon>
        <taxon>Ecdysozoa</taxon>
        <taxon>Nematoda</taxon>
        <taxon>Chromadorea</taxon>
        <taxon>Rhabditida</taxon>
        <taxon>Rhabditina</taxon>
        <taxon>Diplogasteromorpha</taxon>
        <taxon>Diplogasteroidea</taxon>
        <taxon>Neodiplogasteridae</taxon>
        <taxon>Pristionchus</taxon>
    </lineage>
</organism>
<comment type="similarity">
    <text evidence="1">Belongs to the UDP-glycosyltransferase family.</text>
</comment>
<proteinExistence type="inferred from homology"/>
<dbReference type="InterPro" id="IPR002213">
    <property type="entry name" value="UDP_glucos_trans"/>
</dbReference>
<evidence type="ECO:0000256" key="6">
    <source>
        <dbReference type="ARBA" id="ARBA00047475"/>
    </source>
</evidence>
<comment type="caution">
    <text evidence="7">The sequence shown here is derived from an EMBL/GenBank/DDBJ whole genome shotgun (WGS) entry which is preliminary data.</text>
</comment>
<evidence type="ECO:0000256" key="4">
    <source>
        <dbReference type="ARBA" id="ARBA00022679"/>
    </source>
</evidence>
<keyword evidence="8" id="KW-1185">Reference proteome</keyword>
<comment type="catalytic activity">
    <reaction evidence="6">
        <text>glucuronate acceptor + UDP-alpha-D-glucuronate = acceptor beta-D-glucuronoside + UDP + H(+)</text>
        <dbReference type="Rhea" id="RHEA:21032"/>
        <dbReference type="ChEBI" id="CHEBI:15378"/>
        <dbReference type="ChEBI" id="CHEBI:58052"/>
        <dbReference type="ChEBI" id="CHEBI:58223"/>
        <dbReference type="ChEBI" id="CHEBI:132367"/>
        <dbReference type="ChEBI" id="CHEBI:132368"/>
        <dbReference type="EC" id="2.4.1.17"/>
    </reaction>
</comment>
<name>A0AAN5DI71_9BILA</name>